<evidence type="ECO:0000313" key="2">
    <source>
        <dbReference type="Proteomes" id="UP001054837"/>
    </source>
</evidence>
<dbReference type="AlphaFoldDB" id="A0AAV4P753"/>
<reference evidence="1 2" key="1">
    <citation type="submission" date="2021-06" db="EMBL/GenBank/DDBJ databases">
        <title>Caerostris darwini draft genome.</title>
        <authorList>
            <person name="Kono N."/>
            <person name="Arakawa K."/>
        </authorList>
    </citation>
    <scope>NUCLEOTIDE SEQUENCE [LARGE SCALE GENOMIC DNA]</scope>
</reference>
<protein>
    <submittedName>
        <fullName evidence="1">Uncharacterized protein</fullName>
    </submittedName>
</protein>
<organism evidence="1 2">
    <name type="scientific">Caerostris darwini</name>
    <dbReference type="NCBI Taxonomy" id="1538125"/>
    <lineage>
        <taxon>Eukaryota</taxon>
        <taxon>Metazoa</taxon>
        <taxon>Ecdysozoa</taxon>
        <taxon>Arthropoda</taxon>
        <taxon>Chelicerata</taxon>
        <taxon>Arachnida</taxon>
        <taxon>Araneae</taxon>
        <taxon>Araneomorphae</taxon>
        <taxon>Entelegynae</taxon>
        <taxon>Araneoidea</taxon>
        <taxon>Araneidae</taxon>
        <taxon>Caerostris</taxon>
    </lineage>
</organism>
<comment type="caution">
    <text evidence="1">The sequence shown here is derived from an EMBL/GenBank/DDBJ whole genome shotgun (WGS) entry which is preliminary data.</text>
</comment>
<name>A0AAV4P753_9ARAC</name>
<dbReference type="EMBL" id="BPLQ01002339">
    <property type="protein sequence ID" value="GIX91848.1"/>
    <property type="molecule type" value="Genomic_DNA"/>
</dbReference>
<sequence length="126" mass="14264">MQTVRKGLFIFEIRESFSGAFNAGALMSKWSGWRSYKMVDALGWCTILFKMGPINRGSILRNLVLLLVEGHCRISSSLNVKGRKAKGWLKDIIVAPENFGRVDLILYYPDFGMAHLLGKNPVLLRF</sequence>
<dbReference type="Proteomes" id="UP001054837">
    <property type="component" value="Unassembled WGS sequence"/>
</dbReference>
<keyword evidence="2" id="KW-1185">Reference proteome</keyword>
<evidence type="ECO:0000313" key="1">
    <source>
        <dbReference type="EMBL" id="GIX91848.1"/>
    </source>
</evidence>
<accession>A0AAV4P753</accession>
<proteinExistence type="predicted"/>
<gene>
    <name evidence="1" type="ORF">CDAR_221001</name>
</gene>